<dbReference type="PANTHER" id="PTHR31126">
    <property type="entry name" value="TYROSINE-PROTEIN PHOSPHATASE"/>
    <property type="match status" value="1"/>
</dbReference>
<evidence type="ECO:0000313" key="5">
    <source>
        <dbReference type="Proteomes" id="UP001500665"/>
    </source>
</evidence>
<feature type="chain" id="PRO_5046569001" description="Protein-tyrosine phosphatase" evidence="3">
    <location>
        <begin position="27"/>
        <end position="318"/>
    </location>
</feature>
<dbReference type="SUPFAM" id="SSF52799">
    <property type="entry name" value="(Phosphotyrosine protein) phosphatases II"/>
    <property type="match status" value="1"/>
</dbReference>
<organism evidence="4 5">
    <name type="scientific">Actinocorallia libanotica</name>
    <dbReference type="NCBI Taxonomy" id="46162"/>
    <lineage>
        <taxon>Bacteria</taxon>
        <taxon>Bacillati</taxon>
        <taxon>Actinomycetota</taxon>
        <taxon>Actinomycetes</taxon>
        <taxon>Streptosporangiales</taxon>
        <taxon>Thermomonosporaceae</taxon>
        <taxon>Actinocorallia</taxon>
    </lineage>
</organism>
<dbReference type="Gene3D" id="3.90.190.10">
    <property type="entry name" value="Protein tyrosine phosphatase superfamily"/>
    <property type="match status" value="1"/>
</dbReference>
<dbReference type="EMBL" id="BAAAHH010000004">
    <property type="protein sequence ID" value="GAA0943246.1"/>
    <property type="molecule type" value="Genomic_DNA"/>
</dbReference>
<proteinExistence type="inferred from homology"/>
<protein>
    <recommendedName>
        <fullName evidence="6">Protein-tyrosine phosphatase</fullName>
    </recommendedName>
</protein>
<keyword evidence="3" id="KW-0732">Signal</keyword>
<feature type="region of interest" description="Disordered" evidence="2">
    <location>
        <begin position="27"/>
        <end position="56"/>
    </location>
</feature>
<reference evidence="4 5" key="1">
    <citation type="journal article" date="2019" name="Int. J. Syst. Evol. Microbiol.">
        <title>The Global Catalogue of Microorganisms (GCM) 10K type strain sequencing project: providing services to taxonomists for standard genome sequencing and annotation.</title>
        <authorList>
            <consortium name="The Broad Institute Genomics Platform"/>
            <consortium name="The Broad Institute Genome Sequencing Center for Infectious Disease"/>
            <person name="Wu L."/>
            <person name="Ma J."/>
        </authorList>
    </citation>
    <scope>NUCLEOTIDE SEQUENCE [LARGE SCALE GENOMIC DNA]</scope>
    <source>
        <strain evidence="4 5">JCM 10696</strain>
    </source>
</reference>
<accession>A0ABN1QIR2</accession>
<dbReference type="RefSeq" id="WP_344238182.1">
    <property type="nucleotide sequence ID" value="NZ_BAAAHH010000004.1"/>
</dbReference>
<dbReference type="InterPro" id="IPR016130">
    <property type="entry name" value="Tyr_Pase_AS"/>
</dbReference>
<keyword evidence="5" id="KW-1185">Reference proteome</keyword>
<sequence length="318" mass="34382">MRSRPPISAAALATAVALLVAPEAHAAPRSAPPAASAPNHHAHHGYGHPDRADRPVGRIDVEGTVNFRDFGGYRTSFGLHVKTGRVYRAEALNHVTDAGLQTLDGLGVKRVVDLRTPAEVAQDGPDRLPAGLAVTPRPVDDTGMFAIVTAAIGSKDPARQEAVFGGGRGEEIMRKLYRSFVTDPRSREAFGRTLRETADRSGTPMVFHCTSGKDRTGWLGYLLLRSLGVPGSTARSDFLLSNQYRAAADAKVRAGLKAGGYMQNPDLLIPVQEVRPSYLDAALDQVRRSYGSLDRYLRVGLGVDVRTRTELRNNLLTR</sequence>
<comment type="similarity">
    <text evidence="1">Belongs to the protein-tyrosine phosphatase family.</text>
</comment>
<comment type="caution">
    <text evidence="4">The sequence shown here is derived from an EMBL/GenBank/DDBJ whole genome shotgun (WGS) entry which is preliminary data.</text>
</comment>
<evidence type="ECO:0000256" key="3">
    <source>
        <dbReference type="SAM" id="SignalP"/>
    </source>
</evidence>
<evidence type="ECO:0000313" key="4">
    <source>
        <dbReference type="EMBL" id="GAA0943246.1"/>
    </source>
</evidence>
<gene>
    <name evidence="4" type="ORF">GCM10009550_15100</name>
</gene>
<name>A0ABN1QIR2_9ACTN</name>
<evidence type="ECO:0000256" key="2">
    <source>
        <dbReference type="SAM" id="MobiDB-lite"/>
    </source>
</evidence>
<dbReference type="InterPro" id="IPR026893">
    <property type="entry name" value="Tyr/Ser_Pase_IphP-type"/>
</dbReference>
<dbReference type="Proteomes" id="UP001500665">
    <property type="component" value="Unassembled WGS sequence"/>
</dbReference>
<evidence type="ECO:0008006" key="6">
    <source>
        <dbReference type="Google" id="ProtNLM"/>
    </source>
</evidence>
<feature type="compositionally biased region" description="Low complexity" evidence="2">
    <location>
        <begin position="27"/>
        <end position="39"/>
    </location>
</feature>
<dbReference type="InterPro" id="IPR029021">
    <property type="entry name" value="Prot-tyrosine_phosphatase-like"/>
</dbReference>
<dbReference type="PROSITE" id="PS00383">
    <property type="entry name" value="TYR_PHOSPHATASE_1"/>
    <property type="match status" value="1"/>
</dbReference>
<dbReference type="PANTHER" id="PTHR31126:SF1">
    <property type="entry name" value="TYROSINE SPECIFIC PROTEIN PHOSPHATASES DOMAIN-CONTAINING PROTEIN"/>
    <property type="match status" value="1"/>
</dbReference>
<dbReference type="Pfam" id="PF13350">
    <property type="entry name" value="Y_phosphatase3"/>
    <property type="match status" value="1"/>
</dbReference>
<feature type="signal peptide" evidence="3">
    <location>
        <begin position="1"/>
        <end position="26"/>
    </location>
</feature>
<feature type="compositionally biased region" description="Basic and acidic residues" evidence="2">
    <location>
        <begin position="47"/>
        <end position="56"/>
    </location>
</feature>
<evidence type="ECO:0000256" key="1">
    <source>
        <dbReference type="ARBA" id="ARBA00009580"/>
    </source>
</evidence>